<protein>
    <recommendedName>
        <fullName evidence="1">F-box domain-containing protein</fullName>
    </recommendedName>
</protein>
<dbReference type="InterPro" id="IPR032675">
    <property type="entry name" value="LRR_dom_sf"/>
</dbReference>
<keyword evidence="4" id="KW-1185">Reference proteome</keyword>
<dbReference type="Proteomes" id="UP000663829">
    <property type="component" value="Unassembled WGS sequence"/>
</dbReference>
<dbReference type="InterPro" id="IPR001810">
    <property type="entry name" value="F-box_dom"/>
</dbReference>
<evidence type="ECO:0000313" key="2">
    <source>
        <dbReference type="EMBL" id="CAF0741864.1"/>
    </source>
</evidence>
<dbReference type="PROSITE" id="PS50181">
    <property type="entry name" value="FBOX"/>
    <property type="match status" value="1"/>
</dbReference>
<feature type="domain" description="F-box" evidence="1">
    <location>
        <begin position="1"/>
        <end position="48"/>
    </location>
</feature>
<evidence type="ECO:0000259" key="1">
    <source>
        <dbReference type="PROSITE" id="PS50181"/>
    </source>
</evidence>
<dbReference type="EMBL" id="CAJOBC010000022">
    <property type="protein sequence ID" value="CAF3520269.1"/>
    <property type="molecule type" value="Genomic_DNA"/>
</dbReference>
<evidence type="ECO:0000313" key="4">
    <source>
        <dbReference type="Proteomes" id="UP000663829"/>
    </source>
</evidence>
<organism evidence="2 4">
    <name type="scientific">Didymodactylos carnosus</name>
    <dbReference type="NCBI Taxonomy" id="1234261"/>
    <lineage>
        <taxon>Eukaryota</taxon>
        <taxon>Metazoa</taxon>
        <taxon>Spiralia</taxon>
        <taxon>Gnathifera</taxon>
        <taxon>Rotifera</taxon>
        <taxon>Eurotatoria</taxon>
        <taxon>Bdelloidea</taxon>
        <taxon>Philodinida</taxon>
        <taxon>Philodinidae</taxon>
        <taxon>Didymodactylos</taxon>
    </lineage>
</organism>
<dbReference type="EMBL" id="CAJNOQ010000022">
    <property type="protein sequence ID" value="CAF0741864.1"/>
    <property type="molecule type" value="Genomic_DNA"/>
</dbReference>
<name>A0A813NWW4_9BILA</name>
<proteinExistence type="predicted"/>
<comment type="caution">
    <text evidence="2">The sequence shown here is derived from an EMBL/GenBank/DDBJ whole genome shotgun (WGS) entry which is preliminary data.</text>
</comment>
<dbReference type="AlphaFoldDB" id="A0A813NWW4"/>
<dbReference type="Gene3D" id="3.80.10.10">
    <property type="entry name" value="Ribonuclease Inhibitor"/>
    <property type="match status" value="2"/>
</dbReference>
<sequence>MSCLEDLPDLAILEIFGYLKSTEIILSFFDLSERINNLLIEKHYFEDVCHLPLKIFNYMCNDIFPKMGRDMFSLKLSDQISCGQLEIMKQHHFCELLPNVTSLQLYVVNVHSLKYYFDIYLAQLHCLTIEYDGTKVPRVLGDSLFNKKTHLNSCILIGNVGIHFRHNEIQKCFIQNLTLRLDTIIDLLLLFDNLPVLKRLNVKFNQKSLDYNDRNIRIIDTYDYSSLQIKLPHLHDFTLKTNYNLTYEIFEMIIKNLKYLKRLHLSYTNYAEHGITESCLRNTLSHLKNLTELNLLLRIIYFSIDYDKLKSNDDDKWKFYFSINETQKEYVLYTMPYFNSTFSMSFDMLLNTPNSHIFYSVKKLNLSNHNEQISFSQIAHILNKKFPNLTCLTFGYVLKLSDSGLLSNIKLNKVMNVDFIHNTKYFQQFILLLPNLKELKVSYSCLVKCNGLEQIFNKIRRLELFNYEFITLITVLSHFLSLECLSLHLDKVDNHMEKEEKYRILYQIVDGMKTLYSLKISSNYQEFLYYLYKMFSINSHMIVNLYDQTLSIWK</sequence>
<dbReference type="SUPFAM" id="SSF52047">
    <property type="entry name" value="RNI-like"/>
    <property type="match status" value="1"/>
</dbReference>
<gene>
    <name evidence="2" type="ORF">GPM918_LOCUS314</name>
    <name evidence="3" type="ORF">SRO942_LOCUS315</name>
</gene>
<dbReference type="OrthoDB" id="10000340at2759"/>
<evidence type="ECO:0000313" key="3">
    <source>
        <dbReference type="EMBL" id="CAF3520269.1"/>
    </source>
</evidence>
<dbReference type="Proteomes" id="UP000681722">
    <property type="component" value="Unassembled WGS sequence"/>
</dbReference>
<accession>A0A813NWW4</accession>
<reference evidence="2" key="1">
    <citation type="submission" date="2021-02" db="EMBL/GenBank/DDBJ databases">
        <authorList>
            <person name="Nowell W R."/>
        </authorList>
    </citation>
    <scope>NUCLEOTIDE SEQUENCE</scope>
</reference>